<evidence type="ECO:0000313" key="3">
    <source>
        <dbReference type="EMBL" id="QIW95353.1"/>
    </source>
</evidence>
<proteinExistence type="predicted"/>
<sequence length="292" mass="31525">MLHQHSIAQPLHGTSGHAVRGGLTDQQASINPFHGKAAIRPTFNTKEEERDFLKGRLAAAFRIAGKNGFGEGVAGHITLRDPVEPHTMWVNPFGVSFNAMRKSDLLRIDYEGTVIEGGPVKLINRAAVMIHSALHKARPDVACAMHTHSIFGRTFSGLRIDLPITSQDGCAFFEDVALYDHFDGIVLEGDEGSKISEAIGNKKAAILASHGLLTCSDSVEATIYWFVALEKLCHSALMQLAAVGGDVSKIPVVGSKEAAYTYKNVGVPMAGWFSAKPLFDDIAVETKEDFLA</sequence>
<protein>
    <recommendedName>
        <fullName evidence="2">Class II aldolase/adducin N-terminal domain-containing protein</fullName>
    </recommendedName>
</protein>
<name>A0A6H0XKU5_9PEZI</name>
<keyword evidence="4" id="KW-1185">Reference proteome</keyword>
<reference evidence="3 4" key="1">
    <citation type="journal article" date="2016" name="Sci. Rep.">
        <title>Peltaster fructicola genome reveals evolution from an invasive phytopathogen to an ectophytic parasite.</title>
        <authorList>
            <person name="Xu C."/>
            <person name="Chen H."/>
            <person name="Gleason M.L."/>
            <person name="Xu J.R."/>
            <person name="Liu H."/>
            <person name="Zhang R."/>
            <person name="Sun G."/>
        </authorList>
    </citation>
    <scope>NUCLEOTIDE SEQUENCE [LARGE SCALE GENOMIC DNA]</scope>
    <source>
        <strain evidence="3 4">LNHT1506</strain>
    </source>
</reference>
<feature type="region of interest" description="Disordered" evidence="1">
    <location>
        <begin position="1"/>
        <end position="21"/>
    </location>
</feature>
<dbReference type="EMBL" id="CP051139">
    <property type="protein sequence ID" value="QIW95353.1"/>
    <property type="molecule type" value="Genomic_DNA"/>
</dbReference>
<dbReference type="NCBIfam" id="NF004855">
    <property type="entry name" value="PRK06208.1"/>
    <property type="match status" value="1"/>
</dbReference>
<dbReference type="FunFam" id="3.40.225.10:FF:000009">
    <property type="entry name" value="Class II aldolase/adducin N-terminal"/>
    <property type="match status" value="1"/>
</dbReference>
<dbReference type="SMART" id="SM01007">
    <property type="entry name" value="Aldolase_II"/>
    <property type="match status" value="1"/>
</dbReference>
<evidence type="ECO:0000259" key="2">
    <source>
        <dbReference type="SMART" id="SM01007"/>
    </source>
</evidence>
<dbReference type="InterPro" id="IPR051017">
    <property type="entry name" value="Aldolase-II_Adducin_sf"/>
</dbReference>
<evidence type="ECO:0000313" key="4">
    <source>
        <dbReference type="Proteomes" id="UP000503462"/>
    </source>
</evidence>
<dbReference type="InterPro" id="IPR036409">
    <property type="entry name" value="Aldolase_II/adducin_N_sf"/>
</dbReference>
<dbReference type="Gene3D" id="3.40.225.10">
    <property type="entry name" value="Class II aldolase/adducin N-terminal domain"/>
    <property type="match status" value="1"/>
</dbReference>
<dbReference type="OrthoDB" id="3238794at2759"/>
<feature type="domain" description="Class II aldolase/adducin N-terminal" evidence="2">
    <location>
        <begin position="55"/>
        <end position="237"/>
    </location>
</feature>
<dbReference type="PANTHER" id="PTHR10672">
    <property type="entry name" value="ADDUCIN"/>
    <property type="match status" value="1"/>
</dbReference>
<dbReference type="Proteomes" id="UP000503462">
    <property type="component" value="Chromosome 1"/>
</dbReference>
<dbReference type="Pfam" id="PF00596">
    <property type="entry name" value="Aldolase_II"/>
    <property type="match status" value="1"/>
</dbReference>
<evidence type="ECO:0000256" key="1">
    <source>
        <dbReference type="SAM" id="MobiDB-lite"/>
    </source>
</evidence>
<dbReference type="SUPFAM" id="SSF53639">
    <property type="entry name" value="AraD/HMP-PK domain-like"/>
    <property type="match status" value="1"/>
</dbReference>
<dbReference type="PANTHER" id="PTHR10672:SF41">
    <property type="entry name" value="CLASS II ALDOLASE_ADDUCIN DOMAIN PROTEIN (AFU_ORTHOLOGUE AFUA_3G01330)"/>
    <property type="match status" value="1"/>
</dbReference>
<dbReference type="GO" id="GO:0005856">
    <property type="term" value="C:cytoskeleton"/>
    <property type="evidence" value="ECO:0007669"/>
    <property type="project" value="TreeGrafter"/>
</dbReference>
<organism evidence="3 4">
    <name type="scientific">Peltaster fructicola</name>
    <dbReference type="NCBI Taxonomy" id="286661"/>
    <lineage>
        <taxon>Eukaryota</taxon>
        <taxon>Fungi</taxon>
        <taxon>Dikarya</taxon>
        <taxon>Ascomycota</taxon>
        <taxon>Pezizomycotina</taxon>
        <taxon>Dothideomycetes</taxon>
        <taxon>Dothideomycetes incertae sedis</taxon>
        <taxon>Peltaster</taxon>
    </lineage>
</organism>
<dbReference type="GO" id="GO:0051015">
    <property type="term" value="F:actin filament binding"/>
    <property type="evidence" value="ECO:0007669"/>
    <property type="project" value="TreeGrafter"/>
</dbReference>
<gene>
    <name evidence="3" type="ORF">AMS68_000871</name>
</gene>
<dbReference type="InterPro" id="IPR001303">
    <property type="entry name" value="Aldolase_II/adducin_N"/>
</dbReference>
<accession>A0A6H0XKU5</accession>
<dbReference type="AlphaFoldDB" id="A0A6H0XKU5"/>